<comment type="caution">
    <text evidence="8">The sequence shown here is derived from an EMBL/GenBank/DDBJ whole genome shotgun (WGS) entry which is preliminary data.</text>
</comment>
<keyword evidence="4" id="KW-0812">Transmembrane</keyword>
<keyword evidence="9" id="KW-1185">Reference proteome</keyword>
<evidence type="ECO:0000313" key="8">
    <source>
        <dbReference type="EMBL" id="MBP2032210.1"/>
    </source>
</evidence>
<reference evidence="8 9" key="1">
    <citation type="submission" date="2021-03" db="EMBL/GenBank/DDBJ databases">
        <title>Genomic Encyclopedia of Type Strains, Phase IV (KMG-IV): sequencing the most valuable type-strain genomes for metagenomic binning, comparative biology and taxonomic classification.</title>
        <authorList>
            <person name="Goeker M."/>
        </authorList>
    </citation>
    <scope>NUCLEOTIDE SEQUENCE [LARGE SCALE GENOMIC DNA]</scope>
    <source>
        <strain evidence="8 9">DSM 28783</strain>
    </source>
</reference>
<evidence type="ECO:0000256" key="4">
    <source>
        <dbReference type="ARBA" id="ARBA00022692"/>
    </source>
</evidence>
<comment type="pathway">
    <text evidence="2">Cell wall biogenesis; lipoteichoic acid biosynthesis.</text>
</comment>
<evidence type="ECO:0000256" key="5">
    <source>
        <dbReference type="ARBA" id="ARBA00022989"/>
    </source>
</evidence>
<keyword evidence="3" id="KW-1003">Cell membrane</keyword>
<dbReference type="InterPro" id="IPR017850">
    <property type="entry name" value="Alkaline_phosphatase_core_sf"/>
</dbReference>
<evidence type="ECO:0000313" key="9">
    <source>
        <dbReference type="Proteomes" id="UP001519307"/>
    </source>
</evidence>
<dbReference type="PANTHER" id="PTHR47371:SF3">
    <property type="entry name" value="PHOSPHOGLYCEROL TRANSFERASE I"/>
    <property type="match status" value="1"/>
</dbReference>
<evidence type="ECO:0000259" key="7">
    <source>
        <dbReference type="Pfam" id="PF00884"/>
    </source>
</evidence>
<sequence length="198" mass="23132">MIDNNFKTSNYSNSQYKGKNLIIIQVESLQQFVINRKYNGKEITPNLNKLISQSLYFDNCYYQISLGHTSDAELLTNTSLYPLENSSVYMTKYNNEFEALPKVMDSMEYNTFAVHGNKASFWNRNSVYNKYGFNKFYSVEKLKNDDMIDMGLSDKSLFNQNVDIIKKNKKPFYDFTITLTSHSPFKVNNDFCNPDILH</sequence>
<dbReference type="CDD" id="cd16015">
    <property type="entry name" value="LTA_synthase"/>
    <property type="match status" value="1"/>
</dbReference>
<protein>
    <submittedName>
        <fullName evidence="8">Phosphoglycerol transferase MdoB-like AlkP superfamily enzyme</fullName>
    </submittedName>
</protein>
<dbReference type="InterPro" id="IPR000917">
    <property type="entry name" value="Sulfatase_N"/>
</dbReference>
<evidence type="ECO:0000256" key="2">
    <source>
        <dbReference type="ARBA" id="ARBA00004936"/>
    </source>
</evidence>
<keyword evidence="6" id="KW-0472">Membrane</keyword>
<evidence type="ECO:0000256" key="6">
    <source>
        <dbReference type="ARBA" id="ARBA00023136"/>
    </source>
</evidence>
<dbReference type="Gene3D" id="3.40.720.10">
    <property type="entry name" value="Alkaline Phosphatase, subunit A"/>
    <property type="match status" value="1"/>
</dbReference>
<keyword evidence="5" id="KW-1133">Transmembrane helix</keyword>
<proteinExistence type="predicted"/>
<evidence type="ECO:0000256" key="3">
    <source>
        <dbReference type="ARBA" id="ARBA00022475"/>
    </source>
</evidence>
<dbReference type="SUPFAM" id="SSF53649">
    <property type="entry name" value="Alkaline phosphatase-like"/>
    <property type="match status" value="1"/>
</dbReference>
<evidence type="ECO:0000256" key="1">
    <source>
        <dbReference type="ARBA" id="ARBA00004651"/>
    </source>
</evidence>
<accession>A0ABS4KRI2</accession>
<gene>
    <name evidence="8" type="ORF">J2Z42_000875</name>
</gene>
<organism evidence="8 9">
    <name type="scientific">Clostridium algifaecis</name>
    <dbReference type="NCBI Taxonomy" id="1472040"/>
    <lineage>
        <taxon>Bacteria</taxon>
        <taxon>Bacillati</taxon>
        <taxon>Bacillota</taxon>
        <taxon>Clostridia</taxon>
        <taxon>Eubacteriales</taxon>
        <taxon>Clostridiaceae</taxon>
        <taxon>Clostridium</taxon>
    </lineage>
</organism>
<feature type="domain" description="Sulfatase N-terminal" evidence="7">
    <location>
        <begin position="19"/>
        <end position="191"/>
    </location>
</feature>
<name>A0ABS4KRI2_9CLOT</name>
<dbReference type="RefSeq" id="WP_209701149.1">
    <property type="nucleotide sequence ID" value="NZ_JAGGLM010000003.1"/>
</dbReference>
<dbReference type="InterPro" id="IPR050448">
    <property type="entry name" value="OpgB/LTA_synthase_biosynth"/>
</dbReference>
<dbReference type="Pfam" id="PF00884">
    <property type="entry name" value="Sulfatase"/>
    <property type="match status" value="1"/>
</dbReference>
<comment type="subcellular location">
    <subcellularLocation>
        <location evidence="1">Cell membrane</location>
        <topology evidence="1">Multi-pass membrane protein</topology>
    </subcellularLocation>
</comment>
<dbReference type="EMBL" id="JAGGLM010000003">
    <property type="protein sequence ID" value="MBP2032210.1"/>
    <property type="molecule type" value="Genomic_DNA"/>
</dbReference>
<dbReference type="PANTHER" id="PTHR47371">
    <property type="entry name" value="LIPOTEICHOIC ACID SYNTHASE"/>
    <property type="match status" value="1"/>
</dbReference>
<dbReference type="Proteomes" id="UP001519307">
    <property type="component" value="Unassembled WGS sequence"/>
</dbReference>